<dbReference type="EMBL" id="JBFAKC010000002">
    <property type="protein sequence ID" value="MEV0706693.1"/>
    <property type="molecule type" value="Genomic_DNA"/>
</dbReference>
<evidence type="ECO:0000313" key="2">
    <source>
        <dbReference type="Proteomes" id="UP001551695"/>
    </source>
</evidence>
<dbReference type="RefSeq" id="WP_357780096.1">
    <property type="nucleotide sequence ID" value="NZ_JBFAKC010000002.1"/>
</dbReference>
<protein>
    <recommendedName>
        <fullName evidence="3">PE domain-containing protein</fullName>
    </recommendedName>
</protein>
<evidence type="ECO:0000313" key="1">
    <source>
        <dbReference type="EMBL" id="MEV0706693.1"/>
    </source>
</evidence>
<gene>
    <name evidence="1" type="ORF">AB0I48_03930</name>
</gene>
<accession>A0ABV3FMQ6</accession>
<sequence length="103" mass="10461">MAELYVDQPGLEGMIAALNGSQNSLNTLPTESFIAAIETALPGSGLGAAYMRAGVRARLSARGVAGQLEEINNAASASIVEYNRQQTGQANGTGALLAEAGPL</sequence>
<reference evidence="1 2" key="1">
    <citation type="submission" date="2024-06" db="EMBL/GenBank/DDBJ databases">
        <title>The Natural Products Discovery Center: Release of the First 8490 Sequenced Strains for Exploring Actinobacteria Biosynthetic Diversity.</title>
        <authorList>
            <person name="Kalkreuter E."/>
            <person name="Kautsar S.A."/>
            <person name="Yang D."/>
            <person name="Bader C.D."/>
            <person name="Teijaro C.N."/>
            <person name="Fluegel L."/>
            <person name="Davis C.M."/>
            <person name="Simpson J.R."/>
            <person name="Lauterbach L."/>
            <person name="Steele A.D."/>
            <person name="Gui C."/>
            <person name="Meng S."/>
            <person name="Li G."/>
            <person name="Viehrig K."/>
            <person name="Ye F."/>
            <person name="Su P."/>
            <person name="Kiefer A.F."/>
            <person name="Nichols A."/>
            <person name="Cepeda A.J."/>
            <person name="Yan W."/>
            <person name="Fan B."/>
            <person name="Jiang Y."/>
            <person name="Adhikari A."/>
            <person name="Zheng C.-J."/>
            <person name="Schuster L."/>
            <person name="Cowan T.M."/>
            <person name="Smanski M.J."/>
            <person name="Chevrette M.G."/>
            <person name="De Carvalho L.P.S."/>
            <person name="Shen B."/>
        </authorList>
    </citation>
    <scope>NUCLEOTIDE SEQUENCE [LARGE SCALE GENOMIC DNA]</scope>
    <source>
        <strain evidence="1 2">NPDC050403</strain>
    </source>
</reference>
<dbReference type="Proteomes" id="UP001551695">
    <property type="component" value="Unassembled WGS sequence"/>
</dbReference>
<comment type="caution">
    <text evidence="1">The sequence shown here is derived from an EMBL/GenBank/DDBJ whole genome shotgun (WGS) entry which is preliminary data.</text>
</comment>
<keyword evidence="2" id="KW-1185">Reference proteome</keyword>
<proteinExistence type="predicted"/>
<evidence type="ECO:0008006" key="3">
    <source>
        <dbReference type="Google" id="ProtNLM"/>
    </source>
</evidence>
<name>A0ABV3FMQ6_9NOCA</name>
<organism evidence="1 2">
    <name type="scientific">Nocardia aurea</name>
    <dbReference type="NCBI Taxonomy" id="2144174"/>
    <lineage>
        <taxon>Bacteria</taxon>
        <taxon>Bacillati</taxon>
        <taxon>Actinomycetota</taxon>
        <taxon>Actinomycetes</taxon>
        <taxon>Mycobacteriales</taxon>
        <taxon>Nocardiaceae</taxon>
        <taxon>Nocardia</taxon>
    </lineage>
</organism>